<dbReference type="HOGENOM" id="CLU_008455_13_0_1"/>
<evidence type="ECO:0000313" key="8">
    <source>
        <dbReference type="Proteomes" id="UP000027920"/>
    </source>
</evidence>
<dbReference type="GO" id="GO:0022857">
    <property type="term" value="F:transmembrane transporter activity"/>
    <property type="evidence" value="ECO:0007669"/>
    <property type="project" value="InterPro"/>
</dbReference>
<feature type="domain" description="Major facilitator superfamily (MFS) profile" evidence="6">
    <location>
        <begin position="67"/>
        <end position="526"/>
    </location>
</feature>
<dbReference type="PANTHER" id="PTHR23502">
    <property type="entry name" value="MAJOR FACILITATOR SUPERFAMILY"/>
    <property type="match status" value="1"/>
</dbReference>
<keyword evidence="3 5" id="KW-1133">Transmembrane helix</keyword>
<dbReference type="EMBL" id="AMGV01000002">
    <property type="protein sequence ID" value="KEF60992.1"/>
    <property type="molecule type" value="Genomic_DNA"/>
</dbReference>
<dbReference type="Proteomes" id="UP000027920">
    <property type="component" value="Unassembled WGS sequence"/>
</dbReference>
<feature type="transmembrane region" description="Helical" evidence="5">
    <location>
        <begin position="135"/>
        <end position="153"/>
    </location>
</feature>
<evidence type="ECO:0000313" key="7">
    <source>
        <dbReference type="EMBL" id="KEF60992.1"/>
    </source>
</evidence>
<keyword evidence="4 5" id="KW-0472">Membrane</keyword>
<dbReference type="InterPro" id="IPR011701">
    <property type="entry name" value="MFS"/>
</dbReference>
<feature type="transmembrane region" description="Helical" evidence="5">
    <location>
        <begin position="223"/>
        <end position="243"/>
    </location>
</feature>
<evidence type="ECO:0000259" key="6">
    <source>
        <dbReference type="PROSITE" id="PS50850"/>
    </source>
</evidence>
<evidence type="ECO:0000256" key="5">
    <source>
        <dbReference type="SAM" id="Phobius"/>
    </source>
</evidence>
<feature type="transmembrane region" description="Helical" evidence="5">
    <location>
        <begin position="441"/>
        <end position="462"/>
    </location>
</feature>
<organism evidence="7 8">
    <name type="scientific">Exophiala aquamarina CBS 119918</name>
    <dbReference type="NCBI Taxonomy" id="1182545"/>
    <lineage>
        <taxon>Eukaryota</taxon>
        <taxon>Fungi</taxon>
        <taxon>Dikarya</taxon>
        <taxon>Ascomycota</taxon>
        <taxon>Pezizomycotina</taxon>
        <taxon>Eurotiomycetes</taxon>
        <taxon>Chaetothyriomycetidae</taxon>
        <taxon>Chaetothyriales</taxon>
        <taxon>Herpotrichiellaceae</taxon>
        <taxon>Exophiala</taxon>
    </lineage>
</organism>
<dbReference type="Pfam" id="PF07690">
    <property type="entry name" value="MFS_1"/>
    <property type="match status" value="1"/>
</dbReference>
<name>A0A072PMJ9_9EURO</name>
<dbReference type="Gene3D" id="1.20.1250.20">
    <property type="entry name" value="MFS general substrate transporter like domains"/>
    <property type="match status" value="1"/>
</dbReference>
<keyword evidence="8" id="KW-1185">Reference proteome</keyword>
<evidence type="ECO:0000256" key="3">
    <source>
        <dbReference type="ARBA" id="ARBA00022989"/>
    </source>
</evidence>
<keyword evidence="2 5" id="KW-0812">Transmembrane</keyword>
<dbReference type="PANTHER" id="PTHR23502:SF29">
    <property type="entry name" value="TRANSPORTER, PUTATIVE (AFU_ORTHOLOGUE AFUA_6G06680)-RELATED"/>
    <property type="match status" value="1"/>
</dbReference>
<dbReference type="InterPro" id="IPR036259">
    <property type="entry name" value="MFS_trans_sf"/>
</dbReference>
<feature type="transmembrane region" description="Helical" evidence="5">
    <location>
        <begin position="474"/>
        <end position="497"/>
    </location>
</feature>
<feature type="transmembrane region" description="Helical" evidence="5">
    <location>
        <begin position="367"/>
        <end position="387"/>
    </location>
</feature>
<gene>
    <name evidence="7" type="ORF">A1O9_02556</name>
</gene>
<comment type="subcellular location">
    <subcellularLocation>
        <location evidence="1">Membrane</location>
        <topology evidence="1">Multi-pass membrane protein</topology>
    </subcellularLocation>
</comment>
<protein>
    <recommendedName>
        <fullName evidence="6">Major facilitator superfamily (MFS) profile domain-containing protein</fullName>
    </recommendedName>
</protein>
<dbReference type="GO" id="GO:0005886">
    <property type="term" value="C:plasma membrane"/>
    <property type="evidence" value="ECO:0007669"/>
    <property type="project" value="TreeGrafter"/>
</dbReference>
<dbReference type="SUPFAM" id="SSF103473">
    <property type="entry name" value="MFS general substrate transporter"/>
    <property type="match status" value="1"/>
</dbReference>
<dbReference type="InterPro" id="IPR020846">
    <property type="entry name" value="MFS_dom"/>
</dbReference>
<feature type="transmembrane region" description="Helical" evidence="5">
    <location>
        <begin position="332"/>
        <end position="355"/>
    </location>
</feature>
<feature type="transmembrane region" description="Helical" evidence="5">
    <location>
        <begin position="108"/>
        <end position="128"/>
    </location>
</feature>
<proteinExistence type="predicted"/>
<dbReference type="RefSeq" id="XP_013263582.1">
    <property type="nucleotide sequence ID" value="XM_013408128.1"/>
</dbReference>
<evidence type="ECO:0000256" key="2">
    <source>
        <dbReference type="ARBA" id="ARBA00022692"/>
    </source>
</evidence>
<dbReference type="OrthoDB" id="2585655at2759"/>
<evidence type="ECO:0000256" key="4">
    <source>
        <dbReference type="ARBA" id="ARBA00023136"/>
    </source>
</evidence>
<feature type="transmembrane region" description="Helical" evidence="5">
    <location>
        <begin position="408"/>
        <end position="429"/>
    </location>
</feature>
<sequence>MPFGIIEAKHGEQAPGTVALDEVAIRSGLVTGATKLGKGKNSNIILEPQPSDDPNDPLNWRQARKHIILLQLLLGVIIVPNVPIPMLNSGLVQMAIELHRPVSDMTKLTGYLLLASGSFGVFVSALAHKYGKRPLFVLGSVLSLIGCIVGMTAQNYNTLVATRIIQGLGLPSYEALIFSSITDLYFVHERGVFIACVLFLQSGITNAVSILAGLIMEHLGWRYNYYLLFPFVALQTISVIFFLPETAYRRQPSQTRSLNVPVTSDTGETVEEIADKQNESFTTTHVEISETTGARKTFWQDMAMYNGTFSDSSILKMILACPAILTNVAASYSVFVSGFIIAWFVAISLLSSIMLSAPPYGLSTASVGYLSVGPLLGCLLGSIAYAAMADPLIKFMSRKNRGVYEPEFRIPIVLLGTLPTVSGVAAFGYCLKQGQSMYILSFLWGFLLFGMTIVASAVSSYAVDAFANYSVEIFIMNILFKNFLFYGVSNFIVEWYVKDGGNVFYTMAGVSAGLCLTSVPMYMFGKQYRRFWARHDIIKILHLDARG</sequence>
<feature type="transmembrane region" description="Helical" evidence="5">
    <location>
        <begin position="192"/>
        <end position="216"/>
    </location>
</feature>
<feature type="transmembrane region" description="Helical" evidence="5">
    <location>
        <begin position="67"/>
        <end position="88"/>
    </location>
</feature>
<reference evidence="7 8" key="1">
    <citation type="submission" date="2013-03" db="EMBL/GenBank/DDBJ databases">
        <title>The Genome Sequence of Exophiala aquamarina CBS 119918.</title>
        <authorList>
            <consortium name="The Broad Institute Genomics Platform"/>
            <person name="Cuomo C."/>
            <person name="de Hoog S."/>
            <person name="Gorbushina A."/>
            <person name="Walker B."/>
            <person name="Young S.K."/>
            <person name="Zeng Q."/>
            <person name="Gargeya S."/>
            <person name="Fitzgerald M."/>
            <person name="Haas B."/>
            <person name="Abouelleil A."/>
            <person name="Allen A.W."/>
            <person name="Alvarado L."/>
            <person name="Arachchi H.M."/>
            <person name="Berlin A.M."/>
            <person name="Chapman S.B."/>
            <person name="Gainer-Dewar J."/>
            <person name="Goldberg J."/>
            <person name="Griggs A."/>
            <person name="Gujja S."/>
            <person name="Hansen M."/>
            <person name="Howarth C."/>
            <person name="Imamovic A."/>
            <person name="Ireland A."/>
            <person name="Larimer J."/>
            <person name="McCowan C."/>
            <person name="Murphy C."/>
            <person name="Pearson M."/>
            <person name="Poon T.W."/>
            <person name="Priest M."/>
            <person name="Roberts A."/>
            <person name="Saif S."/>
            <person name="Shea T."/>
            <person name="Sisk P."/>
            <person name="Sykes S."/>
            <person name="Wortman J."/>
            <person name="Nusbaum C."/>
            <person name="Birren B."/>
        </authorList>
    </citation>
    <scope>NUCLEOTIDE SEQUENCE [LARGE SCALE GENOMIC DNA]</scope>
    <source>
        <strain evidence="7 8">CBS 119918</strain>
    </source>
</reference>
<dbReference type="GeneID" id="25277498"/>
<dbReference type="VEuPathDB" id="FungiDB:A1O9_02556"/>
<comment type="caution">
    <text evidence="7">The sequence shown here is derived from an EMBL/GenBank/DDBJ whole genome shotgun (WGS) entry which is preliminary data.</text>
</comment>
<dbReference type="PROSITE" id="PS50850">
    <property type="entry name" value="MFS"/>
    <property type="match status" value="1"/>
</dbReference>
<dbReference type="AlphaFoldDB" id="A0A072PMJ9"/>
<feature type="transmembrane region" description="Helical" evidence="5">
    <location>
        <begin position="503"/>
        <end position="524"/>
    </location>
</feature>
<evidence type="ECO:0000256" key="1">
    <source>
        <dbReference type="ARBA" id="ARBA00004141"/>
    </source>
</evidence>
<accession>A0A072PMJ9</accession>